<dbReference type="EMBL" id="BJXJ01000020">
    <property type="protein sequence ID" value="GEM76155.1"/>
    <property type="molecule type" value="Genomic_DNA"/>
</dbReference>
<accession>A0A511QFS8</accession>
<evidence type="ECO:0000313" key="2">
    <source>
        <dbReference type="Proteomes" id="UP000321922"/>
    </source>
</evidence>
<comment type="caution">
    <text evidence="1">The sequence shown here is derived from an EMBL/GenBank/DDBJ whole genome shotgun (WGS) entry which is preliminary data.</text>
</comment>
<evidence type="ECO:0000313" key="1">
    <source>
        <dbReference type="EMBL" id="GEM76155.1"/>
    </source>
</evidence>
<organism evidence="1 2">
    <name type="scientific">Vibrio sagamiensis NBRC 104589</name>
    <dbReference type="NCBI Taxonomy" id="1219064"/>
    <lineage>
        <taxon>Bacteria</taxon>
        <taxon>Pseudomonadati</taxon>
        <taxon>Pseudomonadota</taxon>
        <taxon>Gammaproteobacteria</taxon>
        <taxon>Vibrionales</taxon>
        <taxon>Vibrionaceae</taxon>
        <taxon>Vibrio</taxon>
    </lineage>
</organism>
<dbReference type="AlphaFoldDB" id="A0A511QFS8"/>
<keyword evidence="2" id="KW-1185">Reference proteome</keyword>
<dbReference type="PROSITE" id="PS51257">
    <property type="entry name" value="PROKAR_LIPOPROTEIN"/>
    <property type="match status" value="1"/>
</dbReference>
<dbReference type="RefSeq" id="WP_039982288.1">
    <property type="nucleotide sequence ID" value="NZ_BAOJ01000098.1"/>
</dbReference>
<keyword evidence="1" id="KW-0449">Lipoprotein</keyword>
<proteinExistence type="predicted"/>
<sequence>MKKAMLITLLSFAFYGCDSSLQLNEANDEKELTLQEQYPERTYVGEHNYYVMKYSDTDNFKQTAEGLTYVSRLFPQYHIQNADEWPREDIEDPSSYDLPRFQFAWSTDDNRYNLRIWSMKTDGTDLRLVVPESDVDGIELIRRSPNLRYVSWVDRSSSKYVYDLKTHKKTSLRGYGRPGMVWSSDSRYLYFQTRAGKHFHSNNARWDSETGETTELNFSVAFGAVLNGDNLTSVGATALFKRNIKTMEVDKVSMKPGQDIMEYEWLTFRSVSPEGRFAWGANEDFDYYFDVEKETVEEIKDVNFMPPFVFGKDARFSAGARLSPLYVADREKQLNWRWRPLGNGSTGLNSNLSLYNASANNGLWFKEEEK</sequence>
<dbReference type="SUPFAM" id="SSF69304">
    <property type="entry name" value="Tricorn protease N-terminal domain"/>
    <property type="match status" value="1"/>
</dbReference>
<dbReference type="OrthoDB" id="5845258at2"/>
<reference evidence="1 2" key="1">
    <citation type="submission" date="2019-07" db="EMBL/GenBank/DDBJ databases">
        <title>Whole genome shotgun sequence of Vibrio sagamiensis NBRC 104589.</title>
        <authorList>
            <person name="Hosoyama A."/>
            <person name="Uohara A."/>
            <person name="Ohji S."/>
            <person name="Ichikawa N."/>
        </authorList>
    </citation>
    <scope>NUCLEOTIDE SEQUENCE [LARGE SCALE GENOMIC DNA]</scope>
    <source>
        <strain evidence="1 2">NBRC 104589</strain>
    </source>
</reference>
<dbReference type="Proteomes" id="UP000321922">
    <property type="component" value="Unassembled WGS sequence"/>
</dbReference>
<protein>
    <submittedName>
        <fullName evidence="1">Lipoprotein</fullName>
    </submittedName>
</protein>
<gene>
    <name evidence="1" type="ORF">VSA01S_22670</name>
</gene>
<name>A0A511QFS8_9VIBR</name>